<name>A0AAX4K6B5_9TREE</name>
<evidence type="ECO:0000313" key="2">
    <source>
        <dbReference type="EMBL" id="WWC92939.1"/>
    </source>
</evidence>
<evidence type="ECO:0000313" key="3">
    <source>
        <dbReference type="Proteomes" id="UP001355207"/>
    </source>
</evidence>
<protein>
    <recommendedName>
        <fullName evidence="1">Dienelactone hydrolase domain-containing protein</fullName>
    </recommendedName>
</protein>
<dbReference type="SUPFAM" id="SSF53474">
    <property type="entry name" value="alpha/beta-Hydrolases"/>
    <property type="match status" value="1"/>
</dbReference>
<dbReference type="GO" id="GO:0016787">
    <property type="term" value="F:hydrolase activity"/>
    <property type="evidence" value="ECO:0007669"/>
    <property type="project" value="InterPro"/>
</dbReference>
<dbReference type="InterPro" id="IPR002925">
    <property type="entry name" value="Dienelactn_hydro"/>
</dbReference>
<feature type="domain" description="Dienelactone hydrolase" evidence="1">
    <location>
        <begin position="143"/>
        <end position="286"/>
    </location>
</feature>
<dbReference type="Pfam" id="PF01738">
    <property type="entry name" value="DLH"/>
    <property type="match status" value="1"/>
</dbReference>
<keyword evidence="3" id="KW-1185">Reference proteome</keyword>
<dbReference type="EMBL" id="CP144108">
    <property type="protein sequence ID" value="WWC92939.1"/>
    <property type="molecule type" value="Genomic_DNA"/>
</dbReference>
<gene>
    <name evidence="2" type="ORF">L201_007902</name>
</gene>
<dbReference type="GeneID" id="91098570"/>
<sequence length="288" mass="32601">MTFLPLSPCCLQGGKLIGEPRGKFVPANPANDNGHKVSRYHTIPSYGKVINDKVALVLFTDAFGLTSSNPKIIADEFANQLKINVFVPEYIVDPPPIDVYDPVAPLYPDQYNNRSWSTSIYMIGEVLWKTWRWLPMLFFPKKQVPLAQAAIDDLTEEGYEKLIGIGYCRGGAVLQYLLADESKNVNLIGGIINHPSTEKETWSKINQPTLWNLADHDQMFSLKDIDHLKDVFGKRQINGNKKLDFQCNVYENTVHGFACRPTLDHEPTKKAFDQANSSAVEFCRKYLF</sequence>
<dbReference type="AlphaFoldDB" id="A0AAX4K6B5"/>
<dbReference type="PANTHER" id="PTHR17630:SF44">
    <property type="entry name" value="PROTEIN AIM2"/>
    <property type="match status" value="1"/>
</dbReference>
<dbReference type="Gene3D" id="3.40.50.1820">
    <property type="entry name" value="alpha/beta hydrolase"/>
    <property type="match status" value="1"/>
</dbReference>
<dbReference type="Proteomes" id="UP001355207">
    <property type="component" value="Chromosome 11"/>
</dbReference>
<proteinExistence type="predicted"/>
<dbReference type="RefSeq" id="XP_066079701.1">
    <property type="nucleotide sequence ID" value="XM_066223604.1"/>
</dbReference>
<accession>A0AAX4K6B5</accession>
<dbReference type="PANTHER" id="PTHR17630">
    <property type="entry name" value="DIENELACTONE HYDROLASE"/>
    <property type="match status" value="1"/>
</dbReference>
<reference evidence="2 3" key="1">
    <citation type="submission" date="2024-01" db="EMBL/GenBank/DDBJ databases">
        <title>Comparative genomics of Cryptococcus and Kwoniella reveals pathogenesis evolution and contrasting modes of karyotype evolution via chromosome fusion or intercentromeric recombination.</title>
        <authorList>
            <person name="Coelho M.A."/>
            <person name="David-Palma M."/>
            <person name="Shea T."/>
            <person name="Bowers K."/>
            <person name="McGinley-Smith S."/>
            <person name="Mohammad A.W."/>
            <person name="Gnirke A."/>
            <person name="Yurkov A.M."/>
            <person name="Nowrousian M."/>
            <person name="Sun S."/>
            <person name="Cuomo C.A."/>
            <person name="Heitman J."/>
        </authorList>
    </citation>
    <scope>NUCLEOTIDE SEQUENCE [LARGE SCALE GENOMIC DNA]</scope>
    <source>
        <strain evidence="2 3">CBS 6074</strain>
    </source>
</reference>
<dbReference type="InterPro" id="IPR029058">
    <property type="entry name" value="AB_hydrolase_fold"/>
</dbReference>
<organism evidence="2 3">
    <name type="scientific">Kwoniella dendrophila CBS 6074</name>
    <dbReference type="NCBI Taxonomy" id="1295534"/>
    <lineage>
        <taxon>Eukaryota</taxon>
        <taxon>Fungi</taxon>
        <taxon>Dikarya</taxon>
        <taxon>Basidiomycota</taxon>
        <taxon>Agaricomycotina</taxon>
        <taxon>Tremellomycetes</taxon>
        <taxon>Tremellales</taxon>
        <taxon>Cryptococcaceae</taxon>
        <taxon>Kwoniella</taxon>
    </lineage>
</organism>
<evidence type="ECO:0000259" key="1">
    <source>
        <dbReference type="Pfam" id="PF01738"/>
    </source>
</evidence>